<dbReference type="RefSeq" id="WP_163947322.1">
    <property type="nucleotide sequence ID" value="NZ_JAAIKC010000004.1"/>
</dbReference>
<sequence length="477" mass="54119">MQLTRGEQFINSLKDGRKVWLEGKEIEVTTHAAFHGTLNTISRLFTMLDEPELSNQIGFYDTAQEKIVHNAFLLPREQADLRKRAAAFRIWAEHTNGVMSRLSDYARSRLTGWYATKERYHVYDKHFGDKISRYYEEAKAKDLFLTAVQREPQVNRSQAIGDDPDAILRVIGKNSEGLIVRGAKMIATAGPYSNDFIVYPVTKIPENHPEYAHMMIVPANSKGLHMMCRESFAELRNHHDYPISSRYDEMDAVLFFDDVVVPWERVLLHDNPEALWQIRMNEASSSLAYHQSIIRLQVKLEFVTGLACAIAESIGVNQFLNIQEKLGELVNQVQTIKGLIIASEVEAKADEFGNLIPAFTYIETARNLGSRYYPRALEIIQTIGAGGFFQVPSTCSEIEGPLGTYIQTYLQGASLKADEKVKLFKLAWDLVGSPLASRHKLYEQFYAGDPVRNLAGQYVNFDKDKMIGEVFSMVRSS</sequence>
<name>A0A6G3ZY56_9BACL</name>
<comment type="caution">
    <text evidence="7">The sequence shown here is derived from an EMBL/GenBank/DDBJ whole genome shotgun (WGS) entry which is preliminary data.</text>
</comment>
<dbReference type="Pfam" id="PF03241">
    <property type="entry name" value="HpaB"/>
    <property type="match status" value="1"/>
</dbReference>
<feature type="binding site" evidence="4">
    <location>
        <position position="188"/>
    </location>
    <ligand>
        <name>FAD</name>
        <dbReference type="ChEBI" id="CHEBI:57692"/>
    </ligand>
</feature>
<evidence type="ECO:0000256" key="4">
    <source>
        <dbReference type="PIRSR" id="PIRSR000331-2"/>
    </source>
</evidence>
<feature type="domain" description="HpaB/PvcC/4-BUDH C-terminal" evidence="5">
    <location>
        <begin position="284"/>
        <end position="468"/>
    </location>
</feature>
<evidence type="ECO:0000259" key="6">
    <source>
        <dbReference type="Pfam" id="PF11794"/>
    </source>
</evidence>
<dbReference type="InterPro" id="IPR024719">
    <property type="entry name" value="HpaB/PvcC/4-BUDH_C"/>
</dbReference>
<reference evidence="7" key="1">
    <citation type="submission" date="2020-02" db="EMBL/GenBank/DDBJ databases">
        <authorList>
            <person name="Shen X.-R."/>
            <person name="Zhang Y.-X."/>
        </authorList>
    </citation>
    <scope>NUCLEOTIDE SEQUENCE</scope>
    <source>
        <strain evidence="7">SYP-B3998</strain>
    </source>
</reference>
<keyword evidence="1" id="KW-0285">Flavoprotein</keyword>
<keyword evidence="2 4" id="KW-0274">FAD</keyword>
<organism evidence="7">
    <name type="scientific">Paenibacillus sp. SYP-B3998</name>
    <dbReference type="NCBI Taxonomy" id="2678564"/>
    <lineage>
        <taxon>Bacteria</taxon>
        <taxon>Bacillati</taxon>
        <taxon>Bacillota</taxon>
        <taxon>Bacilli</taxon>
        <taxon>Bacillales</taxon>
        <taxon>Paenibacillaceae</taxon>
        <taxon>Paenibacillus</taxon>
    </lineage>
</organism>
<evidence type="ECO:0000256" key="2">
    <source>
        <dbReference type="ARBA" id="ARBA00022827"/>
    </source>
</evidence>
<dbReference type="InterPro" id="IPR024674">
    <property type="entry name" value="HpaB/PvcC/4-BUDH_N"/>
</dbReference>
<dbReference type="GO" id="GO:0016627">
    <property type="term" value="F:oxidoreductase activity, acting on the CH-CH group of donors"/>
    <property type="evidence" value="ECO:0007669"/>
    <property type="project" value="InterPro"/>
</dbReference>
<dbReference type="InterPro" id="IPR009100">
    <property type="entry name" value="AcylCoA_DH/oxidase_NM_dom_sf"/>
</dbReference>
<protein>
    <submittedName>
        <fullName evidence="7">4-hydroxyphenylacetate 3-hydroxylase</fullName>
    </submittedName>
</protein>
<dbReference type="Gene3D" id="2.40.110.10">
    <property type="entry name" value="Butyryl-CoA Dehydrogenase, subunit A, domain 2"/>
    <property type="match status" value="1"/>
</dbReference>
<dbReference type="InterPro" id="IPR046373">
    <property type="entry name" value="Acyl-CoA_Oxase/DH_mid-dom_sf"/>
</dbReference>
<feature type="domain" description="HpaB/PvcC/4-BUDH N-terminal" evidence="6">
    <location>
        <begin position="6"/>
        <end position="268"/>
    </location>
</feature>
<feature type="binding site" evidence="4">
    <location>
        <begin position="153"/>
        <end position="156"/>
    </location>
    <ligand>
        <name>FAD</name>
        <dbReference type="ChEBI" id="CHEBI:57692"/>
    </ligand>
</feature>
<dbReference type="PANTHER" id="PTHR36117:SF3">
    <property type="entry name" value="4-HYDROXYPHENYLACETATE 3-MONOOXYGENASE-RELATED"/>
    <property type="match status" value="1"/>
</dbReference>
<evidence type="ECO:0000313" key="7">
    <source>
        <dbReference type="EMBL" id="NEW07072.1"/>
    </source>
</evidence>
<dbReference type="PANTHER" id="PTHR36117">
    <property type="entry name" value="4-HYDROXYPHENYLACETATE 3-MONOOXYGENASE-RELATED"/>
    <property type="match status" value="1"/>
</dbReference>
<dbReference type="AlphaFoldDB" id="A0A6G3ZY56"/>
<dbReference type="SUPFAM" id="SSF56645">
    <property type="entry name" value="Acyl-CoA dehydrogenase NM domain-like"/>
    <property type="match status" value="1"/>
</dbReference>
<keyword evidence="3" id="KW-0560">Oxidoreductase</keyword>
<gene>
    <name evidence="7" type="ORF">GK047_13755</name>
</gene>
<dbReference type="Pfam" id="PF11794">
    <property type="entry name" value="HpaB_N"/>
    <property type="match status" value="1"/>
</dbReference>
<dbReference type="Gene3D" id="1.10.3140.10">
    <property type="entry name" value="4-hydroxybutyryl-coa dehydratase, domain 1"/>
    <property type="match status" value="1"/>
</dbReference>
<dbReference type="InterPro" id="IPR036250">
    <property type="entry name" value="AcylCo_DH-like_C"/>
</dbReference>
<dbReference type="Gene3D" id="1.20.140.10">
    <property type="entry name" value="Butyryl-CoA Dehydrogenase, subunit A, domain 3"/>
    <property type="match status" value="1"/>
</dbReference>
<dbReference type="SUPFAM" id="SSF47203">
    <property type="entry name" value="Acyl-CoA dehydrogenase C-terminal domain-like"/>
    <property type="match status" value="1"/>
</dbReference>
<evidence type="ECO:0000259" key="5">
    <source>
        <dbReference type="Pfam" id="PF03241"/>
    </source>
</evidence>
<dbReference type="PIRSF" id="PIRSF000331">
    <property type="entry name" value="HpaA_HpaB"/>
    <property type="match status" value="1"/>
</dbReference>
<dbReference type="InterPro" id="IPR004925">
    <property type="entry name" value="HpaB/PvcC/4-BUDH"/>
</dbReference>
<feature type="binding site" evidence="4">
    <location>
        <begin position="449"/>
        <end position="452"/>
    </location>
    <ligand>
        <name>FAD</name>
        <dbReference type="ChEBI" id="CHEBI:57692"/>
    </ligand>
</feature>
<evidence type="ECO:0000256" key="1">
    <source>
        <dbReference type="ARBA" id="ARBA00022630"/>
    </source>
</evidence>
<accession>A0A6G3ZY56</accession>
<proteinExistence type="predicted"/>
<evidence type="ECO:0000256" key="3">
    <source>
        <dbReference type="ARBA" id="ARBA00023002"/>
    </source>
</evidence>
<dbReference type="EMBL" id="JAAIKC010000004">
    <property type="protein sequence ID" value="NEW07072.1"/>
    <property type="molecule type" value="Genomic_DNA"/>
</dbReference>